<keyword evidence="1" id="KW-0812">Transmembrane</keyword>
<reference evidence="3 4" key="1">
    <citation type="submission" date="2023-01" db="EMBL/GenBank/DDBJ databases">
        <title>Characterization of estradiol degrading bacteria Microbacterium sp. MZT7 and reveal degrading genes through genome analysis.</title>
        <authorList>
            <person name="Hao P."/>
            <person name="Gao Y."/>
        </authorList>
    </citation>
    <scope>NUCLEOTIDE SEQUENCE [LARGE SCALE GENOMIC DNA]</scope>
    <source>
        <strain evidence="3 4">MZT7</strain>
    </source>
</reference>
<dbReference type="Pfam" id="PF01757">
    <property type="entry name" value="Acyl_transf_3"/>
    <property type="match status" value="1"/>
</dbReference>
<evidence type="ECO:0000256" key="1">
    <source>
        <dbReference type="SAM" id="Phobius"/>
    </source>
</evidence>
<feature type="transmembrane region" description="Helical" evidence="1">
    <location>
        <begin position="27"/>
        <end position="45"/>
    </location>
</feature>
<name>A0ABY3RVU4_9MICO</name>
<evidence type="ECO:0000313" key="3">
    <source>
        <dbReference type="EMBL" id="UGS28094.1"/>
    </source>
</evidence>
<dbReference type="RefSeq" id="WP_231821283.1">
    <property type="nucleotide sequence ID" value="NZ_CP082781.1"/>
</dbReference>
<proteinExistence type="predicted"/>
<evidence type="ECO:0000259" key="2">
    <source>
        <dbReference type="Pfam" id="PF01757"/>
    </source>
</evidence>
<dbReference type="EMBL" id="CP082781">
    <property type="protein sequence ID" value="UGS28094.1"/>
    <property type="molecule type" value="Genomic_DNA"/>
</dbReference>
<keyword evidence="1" id="KW-0472">Membrane</keyword>
<protein>
    <recommendedName>
        <fullName evidence="2">Acyltransferase 3 domain-containing protein</fullName>
    </recommendedName>
</protein>
<gene>
    <name evidence="3" type="ORF">K8F61_08015</name>
</gene>
<feature type="transmembrane region" description="Helical" evidence="1">
    <location>
        <begin position="51"/>
        <end position="74"/>
    </location>
</feature>
<keyword evidence="4" id="KW-1185">Reference proteome</keyword>
<organism evidence="3 4">
    <name type="scientific">Microbacterium resistens</name>
    <dbReference type="NCBI Taxonomy" id="156977"/>
    <lineage>
        <taxon>Bacteria</taxon>
        <taxon>Bacillati</taxon>
        <taxon>Actinomycetota</taxon>
        <taxon>Actinomycetes</taxon>
        <taxon>Micrococcales</taxon>
        <taxon>Microbacteriaceae</taxon>
        <taxon>Microbacterium</taxon>
    </lineage>
</organism>
<dbReference type="Proteomes" id="UP001199642">
    <property type="component" value="Chromosome"/>
</dbReference>
<accession>A0ABY3RVU4</accession>
<dbReference type="InterPro" id="IPR002656">
    <property type="entry name" value="Acyl_transf_3_dom"/>
</dbReference>
<sequence length="83" mass="9085">MRTQVGDARAWVTRRITFPYGSNSLNLFRLILAFLVLWVHSYAVLGVPDAPAIAGVSLGTWAVYAFFLISGVLITRSRLGTTA</sequence>
<feature type="domain" description="Acyltransferase 3" evidence="2">
    <location>
        <begin position="23"/>
        <end position="77"/>
    </location>
</feature>
<evidence type="ECO:0000313" key="4">
    <source>
        <dbReference type="Proteomes" id="UP001199642"/>
    </source>
</evidence>
<keyword evidence="1" id="KW-1133">Transmembrane helix</keyword>